<sequence length="253" mass="29084">MSKLSTFIRKLTGGRWPQSRKHSGPRFGDWQKLGHSVDRRTDGQAVRSAHDLRIEHVWDSPEYANRIDHLYHSFQLIPAEGHILECGVYRGQSINWLGLWAANRTDPRVFGFDSFEGLPHDWVMGKNGETREANCFALPALPEVIENVHLIRGWFDATFVPWKQQHSGPIALLHNDSDLYSSTALTLRTFNDRLIPGSVIVFDELCDWKKSGVYDNWAEGEWKALLEWMSEFNRTIRVISRHADFAATIQIVS</sequence>
<protein>
    <submittedName>
        <fullName evidence="1">Macrocin-O-methyltransferase (TylF)</fullName>
    </submittedName>
</protein>
<organism evidence="1 2">
    <name type="scientific">Anatilimnocola aggregata</name>
    <dbReference type="NCBI Taxonomy" id="2528021"/>
    <lineage>
        <taxon>Bacteria</taxon>
        <taxon>Pseudomonadati</taxon>
        <taxon>Planctomycetota</taxon>
        <taxon>Planctomycetia</taxon>
        <taxon>Pirellulales</taxon>
        <taxon>Pirellulaceae</taxon>
        <taxon>Anatilimnocola</taxon>
    </lineage>
</organism>
<dbReference type="InterPro" id="IPR029063">
    <property type="entry name" value="SAM-dependent_MTases_sf"/>
</dbReference>
<dbReference type="EMBL" id="CP036274">
    <property type="protein sequence ID" value="QDU31131.1"/>
    <property type="molecule type" value="Genomic_DNA"/>
</dbReference>
<dbReference type="OrthoDB" id="149130at2"/>
<proteinExistence type="predicted"/>
<dbReference type="Proteomes" id="UP000315017">
    <property type="component" value="Chromosome"/>
</dbReference>
<dbReference type="RefSeq" id="WP_145097754.1">
    <property type="nucleotide sequence ID" value="NZ_CP036274.1"/>
</dbReference>
<dbReference type="GO" id="GO:0008168">
    <property type="term" value="F:methyltransferase activity"/>
    <property type="evidence" value="ECO:0007669"/>
    <property type="project" value="UniProtKB-KW"/>
</dbReference>
<keyword evidence="1" id="KW-0489">Methyltransferase</keyword>
<reference evidence="1 2" key="1">
    <citation type="submission" date="2019-02" db="EMBL/GenBank/DDBJ databases">
        <title>Deep-cultivation of Planctomycetes and their phenomic and genomic characterization uncovers novel biology.</title>
        <authorList>
            <person name="Wiegand S."/>
            <person name="Jogler M."/>
            <person name="Boedeker C."/>
            <person name="Pinto D."/>
            <person name="Vollmers J."/>
            <person name="Rivas-Marin E."/>
            <person name="Kohn T."/>
            <person name="Peeters S.H."/>
            <person name="Heuer A."/>
            <person name="Rast P."/>
            <person name="Oberbeckmann S."/>
            <person name="Bunk B."/>
            <person name="Jeske O."/>
            <person name="Meyerdierks A."/>
            <person name="Storesund J.E."/>
            <person name="Kallscheuer N."/>
            <person name="Luecker S."/>
            <person name="Lage O.M."/>
            <person name="Pohl T."/>
            <person name="Merkel B.J."/>
            <person name="Hornburger P."/>
            <person name="Mueller R.-W."/>
            <person name="Bruemmer F."/>
            <person name="Labrenz M."/>
            <person name="Spormann A.M."/>
            <person name="Op den Camp H."/>
            <person name="Overmann J."/>
            <person name="Amann R."/>
            <person name="Jetten M.S.M."/>
            <person name="Mascher T."/>
            <person name="Medema M.H."/>
            <person name="Devos D.P."/>
            <person name="Kaster A.-K."/>
            <person name="Ovreas L."/>
            <person name="Rohde M."/>
            <person name="Galperin M.Y."/>
            <person name="Jogler C."/>
        </authorList>
    </citation>
    <scope>NUCLEOTIDE SEQUENCE [LARGE SCALE GENOMIC DNA]</scope>
    <source>
        <strain evidence="1 2">ETA_A8</strain>
    </source>
</reference>
<keyword evidence="2" id="KW-1185">Reference proteome</keyword>
<gene>
    <name evidence="1" type="ORF">ETAA8_62840</name>
</gene>
<dbReference type="PANTHER" id="PTHR40036:SF1">
    <property type="entry name" value="MACROCIN O-METHYLTRANSFERASE"/>
    <property type="match status" value="1"/>
</dbReference>
<dbReference type="AlphaFoldDB" id="A0A517YLN3"/>
<dbReference type="Pfam" id="PF05711">
    <property type="entry name" value="TylF"/>
    <property type="match status" value="1"/>
</dbReference>
<evidence type="ECO:0000313" key="2">
    <source>
        <dbReference type="Proteomes" id="UP000315017"/>
    </source>
</evidence>
<dbReference type="SUPFAM" id="SSF53335">
    <property type="entry name" value="S-adenosyl-L-methionine-dependent methyltransferases"/>
    <property type="match status" value="1"/>
</dbReference>
<dbReference type="GO" id="GO:0032259">
    <property type="term" value="P:methylation"/>
    <property type="evidence" value="ECO:0007669"/>
    <property type="project" value="UniProtKB-KW"/>
</dbReference>
<name>A0A517YLN3_9BACT</name>
<accession>A0A517YLN3</accession>
<evidence type="ECO:0000313" key="1">
    <source>
        <dbReference type="EMBL" id="QDU31131.1"/>
    </source>
</evidence>
<dbReference type="InterPro" id="IPR008884">
    <property type="entry name" value="TylF_MeTrfase"/>
</dbReference>
<dbReference type="PANTHER" id="PTHR40036">
    <property type="entry name" value="MACROCIN O-METHYLTRANSFERASE"/>
    <property type="match status" value="1"/>
</dbReference>
<dbReference type="Gene3D" id="3.40.50.150">
    <property type="entry name" value="Vaccinia Virus protein VP39"/>
    <property type="match status" value="1"/>
</dbReference>
<keyword evidence="1" id="KW-0808">Transferase</keyword>
<dbReference type="KEGG" id="aagg:ETAA8_62840"/>